<keyword evidence="3" id="KW-1185">Reference proteome</keyword>
<dbReference type="SUPFAM" id="SSF50985">
    <property type="entry name" value="RCC1/BLIP-II"/>
    <property type="match status" value="3"/>
</dbReference>
<dbReference type="InterPro" id="IPR000408">
    <property type="entry name" value="Reg_chr_condens"/>
</dbReference>
<dbReference type="Pfam" id="PF13540">
    <property type="entry name" value="RCC1_2"/>
    <property type="match status" value="1"/>
</dbReference>
<dbReference type="EMBL" id="JACHLK010000004">
    <property type="protein sequence ID" value="MBB6560040.1"/>
    <property type="molecule type" value="Genomic_DNA"/>
</dbReference>
<dbReference type="PROSITE" id="PS00626">
    <property type="entry name" value="RCC1_2"/>
    <property type="match status" value="1"/>
</dbReference>
<dbReference type="PANTHER" id="PTHR45982:SF1">
    <property type="entry name" value="REGULATOR OF CHROMOSOME CONDENSATION"/>
    <property type="match status" value="1"/>
</dbReference>
<dbReference type="Gene3D" id="2.130.10.30">
    <property type="entry name" value="Regulator of chromosome condensation 1/beta-lactamase-inhibitor protein II"/>
    <property type="match status" value="5"/>
</dbReference>
<sequence length="886" mass="93241">MLLCAATLPSLQAQAQTLSTGARHGLALQADGSVLAWGDNRQAQLGQGRTIYAAKAREIALPAKATMVRTNRTSALVLDADGNVWSWGTNLRGELGDGTHTDRSVPQIIFRGATFIANGGEWGPSFVIDQDGQPWWWGPLPNGVNTPVDATVPQRATTTRVPARLVRVQQQGLTTVALDDQGVVWSWGEGVACAASPGYSQPVAMRDVPPVVDLLVSASAPVSDRWNYLPNQRPVSRITAKTADGTLWTWGTDPVYPSQTTLPPPPKTYCPPVRQPSTAYDPFDRYRDTVHPDMLRAGVQIKTIMVGGDGYLGLTAEGDLWEWRNVSPYETPGWQIALRKLASNVVDASSSRTEQRGLASVIMYITRDGKLHALGSNTGGHLATPAGELESAASPRKVALPGPAVSVHASGTGSHALLQDGRIFAWGDGATQYDPSANFIAGIPPQVPTQVVLPTPVAVQKLATALGQWLAVDANGKVWSSGGWGIWPITHRRPVIVGEASGMPLARDVAVGGNGRGLILGVDGSVWRIGSNGGTGYLPPGTDILSPAATVWRYTPVKIIGLPSTIVQVATVDDGYGASYALDAAGQVWFWGNRMNSGIAGVDGRALPSAEWLVMDPIVLPMPGKAVSIHGGEFNACAVLQDGTAQCYGKLFNNHLGRRLRMHAPIVAVSMGMDEDKAGIVTYAQRGGSVHLRLADGTVWALGQGRYGQLGTGAYASVAEPVPVAGEAGRGELDLAPATPNVPTTAGNGTGQRPPFRVNMALAGNPRSLAFNGEVFGSAGTPAGANVYALATLGVPRPGSTWLQLDAQGHWSPLGWPVPALASNAQLSSEAQALPLTLLPRLDGPGLEGLRLFIGYGSDVDEMLRAGRFREVLELGPDLGALTPSY</sequence>
<reference evidence="2 3" key="1">
    <citation type="submission" date="2020-08" db="EMBL/GenBank/DDBJ databases">
        <title>Functional genomics of gut bacteria from endangered species of beetles.</title>
        <authorList>
            <person name="Carlos-Shanley C."/>
        </authorList>
    </citation>
    <scope>NUCLEOTIDE SEQUENCE [LARGE SCALE GENOMIC DNA]</scope>
    <source>
        <strain evidence="2 3">S00198</strain>
    </source>
</reference>
<dbReference type="Proteomes" id="UP000575083">
    <property type="component" value="Unassembled WGS sequence"/>
</dbReference>
<feature type="region of interest" description="Disordered" evidence="1">
    <location>
        <begin position="735"/>
        <end position="754"/>
    </location>
</feature>
<dbReference type="InterPro" id="IPR051553">
    <property type="entry name" value="Ran_GTPase-activating"/>
</dbReference>
<comment type="caution">
    <text evidence="2">The sequence shown here is derived from an EMBL/GenBank/DDBJ whole genome shotgun (WGS) entry which is preliminary data.</text>
</comment>
<name>A0A7X0U9Z7_9BURK</name>
<accession>A0A7X0U9Z7</accession>
<proteinExistence type="predicted"/>
<evidence type="ECO:0000313" key="2">
    <source>
        <dbReference type="EMBL" id="MBB6560040.1"/>
    </source>
</evidence>
<dbReference type="Pfam" id="PF00415">
    <property type="entry name" value="RCC1"/>
    <property type="match status" value="2"/>
</dbReference>
<dbReference type="PANTHER" id="PTHR45982">
    <property type="entry name" value="REGULATOR OF CHROMOSOME CONDENSATION"/>
    <property type="match status" value="1"/>
</dbReference>
<dbReference type="AlphaFoldDB" id="A0A7X0U9Z7"/>
<gene>
    <name evidence="2" type="ORF">HNP48_002712</name>
</gene>
<dbReference type="GO" id="GO:0005737">
    <property type="term" value="C:cytoplasm"/>
    <property type="evidence" value="ECO:0007669"/>
    <property type="project" value="TreeGrafter"/>
</dbReference>
<organism evidence="2 3">
    <name type="scientific">Acidovorax soli</name>
    <dbReference type="NCBI Taxonomy" id="592050"/>
    <lineage>
        <taxon>Bacteria</taxon>
        <taxon>Pseudomonadati</taxon>
        <taxon>Pseudomonadota</taxon>
        <taxon>Betaproteobacteria</taxon>
        <taxon>Burkholderiales</taxon>
        <taxon>Comamonadaceae</taxon>
        <taxon>Acidovorax</taxon>
    </lineage>
</organism>
<dbReference type="GO" id="GO:0005085">
    <property type="term" value="F:guanyl-nucleotide exchange factor activity"/>
    <property type="evidence" value="ECO:0007669"/>
    <property type="project" value="TreeGrafter"/>
</dbReference>
<dbReference type="PROSITE" id="PS50012">
    <property type="entry name" value="RCC1_3"/>
    <property type="match status" value="1"/>
</dbReference>
<evidence type="ECO:0000256" key="1">
    <source>
        <dbReference type="SAM" id="MobiDB-lite"/>
    </source>
</evidence>
<dbReference type="InterPro" id="IPR009091">
    <property type="entry name" value="RCC1/BLIP-II"/>
</dbReference>
<dbReference type="PRINTS" id="PR00633">
    <property type="entry name" value="RCCNDNSATION"/>
</dbReference>
<evidence type="ECO:0000313" key="3">
    <source>
        <dbReference type="Proteomes" id="UP000575083"/>
    </source>
</evidence>
<protein>
    <submittedName>
        <fullName evidence="2">Alpha-tubulin suppressor-like RCC1 family protein</fullName>
    </submittedName>
</protein>
<dbReference type="RefSeq" id="WP_184857622.1">
    <property type="nucleotide sequence ID" value="NZ_JACHLK010000004.1"/>
</dbReference>